<dbReference type="EMBL" id="SJPT01000008">
    <property type="protein sequence ID" value="TWU20473.1"/>
    <property type="molecule type" value="Genomic_DNA"/>
</dbReference>
<gene>
    <name evidence="2" type="ORF">Pla52o_43510</name>
</gene>
<dbReference type="AlphaFoldDB" id="A0A5C6C753"/>
<feature type="chain" id="PRO_5022841209" description="Carboxypeptidase regulatory-like domain-containing protein" evidence="1">
    <location>
        <begin position="25"/>
        <end position="142"/>
    </location>
</feature>
<reference evidence="2 3" key="1">
    <citation type="submission" date="2019-02" db="EMBL/GenBank/DDBJ databases">
        <title>Deep-cultivation of Planctomycetes and their phenomic and genomic characterization uncovers novel biology.</title>
        <authorList>
            <person name="Wiegand S."/>
            <person name="Jogler M."/>
            <person name="Boedeker C."/>
            <person name="Pinto D."/>
            <person name="Vollmers J."/>
            <person name="Rivas-Marin E."/>
            <person name="Kohn T."/>
            <person name="Peeters S.H."/>
            <person name="Heuer A."/>
            <person name="Rast P."/>
            <person name="Oberbeckmann S."/>
            <person name="Bunk B."/>
            <person name="Jeske O."/>
            <person name="Meyerdierks A."/>
            <person name="Storesund J.E."/>
            <person name="Kallscheuer N."/>
            <person name="Luecker S."/>
            <person name="Lage O.M."/>
            <person name="Pohl T."/>
            <person name="Merkel B.J."/>
            <person name="Hornburger P."/>
            <person name="Mueller R.-W."/>
            <person name="Bruemmer F."/>
            <person name="Labrenz M."/>
            <person name="Spormann A.M."/>
            <person name="Op Den Camp H."/>
            <person name="Overmann J."/>
            <person name="Amann R."/>
            <person name="Jetten M.S.M."/>
            <person name="Mascher T."/>
            <person name="Medema M.H."/>
            <person name="Devos D.P."/>
            <person name="Kaster A.-K."/>
            <person name="Ovreas L."/>
            <person name="Rohde M."/>
            <person name="Galperin M.Y."/>
            <person name="Jogler C."/>
        </authorList>
    </citation>
    <scope>NUCLEOTIDE SEQUENCE [LARGE SCALE GENOMIC DNA]</scope>
    <source>
        <strain evidence="2 3">Pla52o</strain>
    </source>
</reference>
<accession>A0A5C6C753</accession>
<evidence type="ECO:0000313" key="3">
    <source>
        <dbReference type="Proteomes" id="UP000316304"/>
    </source>
</evidence>
<protein>
    <recommendedName>
        <fullName evidence="4">Carboxypeptidase regulatory-like domain-containing protein</fullName>
    </recommendedName>
</protein>
<evidence type="ECO:0000313" key="2">
    <source>
        <dbReference type="EMBL" id="TWU20473.1"/>
    </source>
</evidence>
<organism evidence="2 3">
    <name type="scientific">Novipirellula galeiformis</name>
    <dbReference type="NCBI Taxonomy" id="2528004"/>
    <lineage>
        <taxon>Bacteria</taxon>
        <taxon>Pseudomonadati</taxon>
        <taxon>Planctomycetota</taxon>
        <taxon>Planctomycetia</taxon>
        <taxon>Pirellulales</taxon>
        <taxon>Pirellulaceae</taxon>
        <taxon>Novipirellula</taxon>
    </lineage>
</organism>
<feature type="signal peptide" evidence="1">
    <location>
        <begin position="1"/>
        <end position="24"/>
    </location>
</feature>
<dbReference type="PROSITE" id="PS51257">
    <property type="entry name" value="PROKAR_LIPOPROTEIN"/>
    <property type="match status" value="1"/>
</dbReference>
<evidence type="ECO:0000256" key="1">
    <source>
        <dbReference type="SAM" id="SignalP"/>
    </source>
</evidence>
<keyword evidence="3" id="KW-1185">Reference proteome</keyword>
<dbReference type="RefSeq" id="WP_146596413.1">
    <property type="nucleotide sequence ID" value="NZ_SJPT01000008.1"/>
</dbReference>
<evidence type="ECO:0008006" key="4">
    <source>
        <dbReference type="Google" id="ProtNLM"/>
    </source>
</evidence>
<dbReference type="OrthoDB" id="284341at2"/>
<name>A0A5C6C753_9BACT</name>
<sequence precursor="true">MRLFAVTVFMAAVVTLTVSGCGPAADGRVGVSGNVTHRGEPLPSGNIQFVAVDGSQMAGAAIVNGSYALAPEQGVFPGEFTVRVSAASEDTAVPVPVEGEAPGDPSLFAPRQELIPDEYNARSTLSTQITSDGPNTYDVEIP</sequence>
<comment type="caution">
    <text evidence="2">The sequence shown here is derived from an EMBL/GenBank/DDBJ whole genome shotgun (WGS) entry which is preliminary data.</text>
</comment>
<proteinExistence type="predicted"/>
<keyword evidence="1" id="KW-0732">Signal</keyword>
<dbReference type="Proteomes" id="UP000316304">
    <property type="component" value="Unassembled WGS sequence"/>
</dbReference>